<sequence length="66" mass="8037">MEKVDTTESRNNGKMDKTQRRQRQWENREGEQNRETTYTREGQRHIVHIFTLTFHFLMESNDLSPP</sequence>
<reference evidence="2 3" key="1">
    <citation type="submission" date="2024-01" db="EMBL/GenBank/DDBJ databases">
        <title>The genomes of 5 underutilized Papilionoideae crops provide insights into root nodulation and disease resistance.</title>
        <authorList>
            <person name="Yuan L."/>
        </authorList>
    </citation>
    <scope>NUCLEOTIDE SEQUENCE [LARGE SCALE GENOMIC DNA]</scope>
    <source>
        <strain evidence="2">LY-2023</strain>
        <tissue evidence="2">Leaf</tissue>
    </source>
</reference>
<proteinExistence type="predicted"/>
<feature type="region of interest" description="Disordered" evidence="1">
    <location>
        <begin position="1"/>
        <end position="40"/>
    </location>
</feature>
<comment type="caution">
    <text evidence="2">The sequence shown here is derived from an EMBL/GenBank/DDBJ whole genome shotgun (WGS) entry which is preliminary data.</text>
</comment>
<evidence type="ECO:0000313" key="3">
    <source>
        <dbReference type="Proteomes" id="UP001359559"/>
    </source>
</evidence>
<dbReference type="EMBL" id="JAYKXN010000006">
    <property type="protein sequence ID" value="KAK7279820.1"/>
    <property type="molecule type" value="Genomic_DNA"/>
</dbReference>
<organism evidence="2 3">
    <name type="scientific">Clitoria ternatea</name>
    <name type="common">Butterfly pea</name>
    <dbReference type="NCBI Taxonomy" id="43366"/>
    <lineage>
        <taxon>Eukaryota</taxon>
        <taxon>Viridiplantae</taxon>
        <taxon>Streptophyta</taxon>
        <taxon>Embryophyta</taxon>
        <taxon>Tracheophyta</taxon>
        <taxon>Spermatophyta</taxon>
        <taxon>Magnoliopsida</taxon>
        <taxon>eudicotyledons</taxon>
        <taxon>Gunneridae</taxon>
        <taxon>Pentapetalae</taxon>
        <taxon>rosids</taxon>
        <taxon>fabids</taxon>
        <taxon>Fabales</taxon>
        <taxon>Fabaceae</taxon>
        <taxon>Papilionoideae</taxon>
        <taxon>50 kb inversion clade</taxon>
        <taxon>NPAAA clade</taxon>
        <taxon>indigoferoid/millettioid clade</taxon>
        <taxon>Phaseoleae</taxon>
        <taxon>Clitoria</taxon>
    </lineage>
</organism>
<gene>
    <name evidence="2" type="ORF">RJT34_24878</name>
</gene>
<dbReference type="AlphaFoldDB" id="A0AAN9IJK2"/>
<keyword evidence="3" id="KW-1185">Reference proteome</keyword>
<dbReference type="Proteomes" id="UP001359559">
    <property type="component" value="Unassembled WGS sequence"/>
</dbReference>
<evidence type="ECO:0000256" key="1">
    <source>
        <dbReference type="SAM" id="MobiDB-lite"/>
    </source>
</evidence>
<evidence type="ECO:0000313" key="2">
    <source>
        <dbReference type="EMBL" id="KAK7279820.1"/>
    </source>
</evidence>
<accession>A0AAN9IJK2</accession>
<name>A0AAN9IJK2_CLITE</name>
<protein>
    <submittedName>
        <fullName evidence="2">Uncharacterized protein</fullName>
    </submittedName>
</protein>